<dbReference type="InterPro" id="IPR003594">
    <property type="entry name" value="HATPase_dom"/>
</dbReference>
<reference evidence="10" key="1">
    <citation type="submission" date="2018-06" db="EMBL/GenBank/DDBJ databases">
        <authorList>
            <person name="Zhirakovskaya E."/>
        </authorList>
    </citation>
    <scope>NUCLEOTIDE SEQUENCE</scope>
</reference>
<dbReference type="SUPFAM" id="SSF55874">
    <property type="entry name" value="ATPase domain of HSP90 chaperone/DNA topoisomerase II/histidine kinase"/>
    <property type="match status" value="1"/>
</dbReference>
<dbReference type="EC" id="2.7.13.3" evidence="2"/>
<gene>
    <name evidence="10" type="ORF">MNBD_GAMMA22-1809</name>
</gene>
<keyword evidence="7" id="KW-0067">ATP-binding</keyword>
<dbReference type="CDD" id="cd16917">
    <property type="entry name" value="HATPase_UhpB-NarQ-NarX-like"/>
    <property type="match status" value="1"/>
</dbReference>
<dbReference type="GO" id="GO:0005524">
    <property type="term" value="F:ATP binding"/>
    <property type="evidence" value="ECO:0007669"/>
    <property type="project" value="UniProtKB-KW"/>
</dbReference>
<dbReference type="PANTHER" id="PTHR24421">
    <property type="entry name" value="NITRATE/NITRITE SENSOR PROTEIN NARX-RELATED"/>
    <property type="match status" value="1"/>
</dbReference>
<keyword evidence="4 10" id="KW-0808">Transferase</keyword>
<keyword evidence="8" id="KW-0812">Transmembrane</keyword>
<dbReference type="SMART" id="SM00387">
    <property type="entry name" value="HATPase_c"/>
    <property type="match status" value="1"/>
</dbReference>
<dbReference type="PROSITE" id="PS50109">
    <property type="entry name" value="HIS_KIN"/>
    <property type="match status" value="1"/>
</dbReference>
<dbReference type="InterPro" id="IPR011712">
    <property type="entry name" value="Sig_transdc_His_kin_sub3_dim/P"/>
</dbReference>
<name>A0A3B1A646_9ZZZZ</name>
<keyword evidence="8" id="KW-1133">Transmembrane helix</keyword>
<evidence type="ECO:0000256" key="1">
    <source>
        <dbReference type="ARBA" id="ARBA00000085"/>
    </source>
</evidence>
<dbReference type="InterPro" id="IPR050482">
    <property type="entry name" value="Sensor_HK_TwoCompSys"/>
</dbReference>
<keyword evidence="8" id="KW-0472">Membrane</keyword>
<dbReference type="Gene3D" id="6.10.340.10">
    <property type="match status" value="1"/>
</dbReference>
<dbReference type="Pfam" id="PF02518">
    <property type="entry name" value="HATPase_c"/>
    <property type="match status" value="1"/>
</dbReference>
<dbReference type="PIRSF" id="PIRSF003167">
    <property type="entry name" value="STHK_NarX/NarQ"/>
    <property type="match status" value="1"/>
</dbReference>
<sequence>MNQEKVINPEVTTQTSLPATAIHRTIGLVRMYVPLIILAIIFITVTVLNITVLRNSDAFNTIIMINLVLLLCALFLIVNIGFNLQHQFLKPLLLLRDWTKKLHDGQLSARLPNIPNTDFSGLFIEINNIAINLQDLSEDMKTQVNKQTDFIKQKTQSLEIIYDVAASINAARDLDDLLTRFLSTLKNAVQARAAVVRLVSDDGNMRLVSSIGIDSEVIDKERILPSNTCICGTAYKNGHILYQDDVSICGQLIGMPFFENDNVTMIAIPLQYRDETLGVYNLFVEKESLVRAEGMDDLLTSIGRHLGMAIDKARLDNEAHRLSIMEERTSLAHELHDSLAQTLASLRFQVRVLDETLHLNDEAAVWQEMEKIENSLDEAYGELRELITHFRAPIDKRGLLPAIENLLDRFQNHTGIQTYLQREWDVTWLPAELEVQVLRIVQESLANIRKHSQAHTVRVILHSEPNGEYSILIEDDGIGFNNEDLELEFSDHIGLNIMDERALKINGTVRIESEAGEGTRVVLRFPHPNANNSKTESIAPIITTQI</sequence>
<dbReference type="Gene3D" id="1.20.5.1930">
    <property type="match status" value="1"/>
</dbReference>
<accession>A0A3B1A646</accession>
<dbReference type="InterPro" id="IPR016380">
    <property type="entry name" value="Sig_transdc_His_kin_NarX/NarQ"/>
</dbReference>
<organism evidence="10">
    <name type="scientific">hydrothermal vent metagenome</name>
    <dbReference type="NCBI Taxonomy" id="652676"/>
    <lineage>
        <taxon>unclassified sequences</taxon>
        <taxon>metagenomes</taxon>
        <taxon>ecological metagenomes</taxon>
    </lineage>
</organism>
<dbReference type="InterPro" id="IPR036890">
    <property type="entry name" value="HATPase_C_sf"/>
</dbReference>
<dbReference type="InterPro" id="IPR029016">
    <property type="entry name" value="GAF-like_dom_sf"/>
</dbReference>
<evidence type="ECO:0000256" key="5">
    <source>
        <dbReference type="ARBA" id="ARBA00022741"/>
    </source>
</evidence>
<evidence type="ECO:0000256" key="8">
    <source>
        <dbReference type="SAM" id="Phobius"/>
    </source>
</evidence>
<dbReference type="Gene3D" id="3.30.565.10">
    <property type="entry name" value="Histidine kinase-like ATPase, C-terminal domain"/>
    <property type="match status" value="1"/>
</dbReference>
<evidence type="ECO:0000256" key="7">
    <source>
        <dbReference type="ARBA" id="ARBA00022840"/>
    </source>
</evidence>
<feature type="transmembrane region" description="Helical" evidence="8">
    <location>
        <begin position="58"/>
        <end position="82"/>
    </location>
</feature>
<keyword evidence="5" id="KW-0547">Nucleotide-binding</keyword>
<evidence type="ECO:0000313" key="10">
    <source>
        <dbReference type="EMBL" id="VAW95583.1"/>
    </source>
</evidence>
<keyword evidence="3" id="KW-0597">Phosphoprotein</keyword>
<protein>
    <recommendedName>
        <fullName evidence="2">histidine kinase</fullName>
        <ecNumber evidence="2">2.7.13.3</ecNumber>
    </recommendedName>
</protein>
<feature type="transmembrane region" description="Helical" evidence="8">
    <location>
        <begin position="32"/>
        <end position="52"/>
    </location>
</feature>
<comment type="catalytic activity">
    <reaction evidence="1">
        <text>ATP + protein L-histidine = ADP + protein N-phospho-L-histidine.</text>
        <dbReference type="EC" id="2.7.13.3"/>
    </reaction>
</comment>
<dbReference type="InterPro" id="IPR003018">
    <property type="entry name" value="GAF"/>
</dbReference>
<dbReference type="GO" id="GO:0016020">
    <property type="term" value="C:membrane"/>
    <property type="evidence" value="ECO:0007669"/>
    <property type="project" value="InterPro"/>
</dbReference>
<proteinExistence type="predicted"/>
<evidence type="ECO:0000256" key="4">
    <source>
        <dbReference type="ARBA" id="ARBA00022679"/>
    </source>
</evidence>
<evidence type="ECO:0000256" key="3">
    <source>
        <dbReference type="ARBA" id="ARBA00022553"/>
    </source>
</evidence>
<dbReference type="Pfam" id="PF13185">
    <property type="entry name" value="GAF_2"/>
    <property type="match status" value="1"/>
</dbReference>
<feature type="domain" description="Histidine kinase" evidence="9">
    <location>
        <begin position="330"/>
        <end position="529"/>
    </location>
</feature>
<dbReference type="InterPro" id="IPR005467">
    <property type="entry name" value="His_kinase_dom"/>
</dbReference>
<dbReference type="EMBL" id="UOFS01000024">
    <property type="protein sequence ID" value="VAW95583.1"/>
    <property type="molecule type" value="Genomic_DNA"/>
</dbReference>
<evidence type="ECO:0000256" key="6">
    <source>
        <dbReference type="ARBA" id="ARBA00022777"/>
    </source>
</evidence>
<dbReference type="GO" id="GO:0000155">
    <property type="term" value="F:phosphorelay sensor kinase activity"/>
    <property type="evidence" value="ECO:0007669"/>
    <property type="project" value="InterPro"/>
</dbReference>
<keyword evidence="6" id="KW-0418">Kinase</keyword>
<dbReference type="Pfam" id="PF07730">
    <property type="entry name" value="HisKA_3"/>
    <property type="match status" value="1"/>
</dbReference>
<evidence type="ECO:0000256" key="2">
    <source>
        <dbReference type="ARBA" id="ARBA00012438"/>
    </source>
</evidence>
<dbReference type="SUPFAM" id="SSF55781">
    <property type="entry name" value="GAF domain-like"/>
    <property type="match status" value="1"/>
</dbReference>
<dbReference type="Gene3D" id="3.30.450.40">
    <property type="match status" value="1"/>
</dbReference>
<dbReference type="GO" id="GO:0046983">
    <property type="term" value="F:protein dimerization activity"/>
    <property type="evidence" value="ECO:0007669"/>
    <property type="project" value="InterPro"/>
</dbReference>
<dbReference type="AlphaFoldDB" id="A0A3B1A646"/>
<evidence type="ECO:0000259" key="9">
    <source>
        <dbReference type="PROSITE" id="PS50109"/>
    </source>
</evidence>
<dbReference type="PANTHER" id="PTHR24421:SF10">
    <property type="entry name" value="NITRATE_NITRITE SENSOR PROTEIN NARQ"/>
    <property type="match status" value="1"/>
</dbReference>